<dbReference type="EMBL" id="SJFN01000052">
    <property type="protein sequence ID" value="TBW32830.1"/>
    <property type="molecule type" value="Genomic_DNA"/>
</dbReference>
<keyword evidence="2" id="KW-1185">Reference proteome</keyword>
<dbReference type="Proteomes" id="UP000292781">
    <property type="component" value="Unassembled WGS sequence"/>
</dbReference>
<comment type="caution">
    <text evidence="1">The sequence shown here is derived from an EMBL/GenBank/DDBJ whole genome shotgun (WGS) entry which is preliminary data.</text>
</comment>
<protein>
    <submittedName>
        <fullName evidence="1">Uncharacterized protein</fullName>
    </submittedName>
</protein>
<organism evidence="1 2">
    <name type="scientific">Siculibacillus lacustris</name>
    <dbReference type="NCBI Taxonomy" id="1549641"/>
    <lineage>
        <taxon>Bacteria</taxon>
        <taxon>Pseudomonadati</taxon>
        <taxon>Pseudomonadota</taxon>
        <taxon>Alphaproteobacteria</taxon>
        <taxon>Hyphomicrobiales</taxon>
        <taxon>Ancalomicrobiaceae</taxon>
        <taxon>Siculibacillus</taxon>
    </lineage>
</organism>
<dbReference type="AlphaFoldDB" id="A0A4Q9VFR8"/>
<dbReference type="RefSeq" id="WP_131311660.1">
    <property type="nucleotide sequence ID" value="NZ_SJFN01000052.1"/>
</dbReference>
<evidence type="ECO:0000313" key="2">
    <source>
        <dbReference type="Proteomes" id="UP000292781"/>
    </source>
</evidence>
<sequence length="97" mass="10398">MTDDSSRNLPSNDADANDPAAAFEALRRTIETQGTAIGAEMTIIRRGLETAFDQLDKIGQPTDYGADLGRIVQQLAEVAGFGNVRTAFSVISGQLFH</sequence>
<accession>A0A4Q9VFR8</accession>
<dbReference type="OrthoDB" id="7277275at2"/>
<dbReference type="Pfam" id="PF19613">
    <property type="entry name" value="DUF6118"/>
    <property type="match status" value="1"/>
</dbReference>
<proteinExistence type="predicted"/>
<reference evidence="1 2" key="1">
    <citation type="submission" date="2019-02" db="EMBL/GenBank/DDBJ databases">
        <title>Siculibacillus lacustris gen. nov., sp. nov., a new rosette-forming bacterium isolated from a freshwater crater lake (Lake St. Ana, Romania).</title>
        <authorList>
            <person name="Felfoldi T."/>
            <person name="Marton Z."/>
            <person name="Szabo A."/>
            <person name="Mentes A."/>
            <person name="Boka K."/>
            <person name="Marialigeti K."/>
            <person name="Mathe I."/>
            <person name="Koncz M."/>
            <person name="Schumann P."/>
            <person name="Toth E."/>
        </authorList>
    </citation>
    <scope>NUCLEOTIDE SEQUENCE [LARGE SCALE GENOMIC DNA]</scope>
    <source>
        <strain evidence="1 2">SA-279</strain>
    </source>
</reference>
<dbReference type="InterPro" id="IPR046121">
    <property type="entry name" value="DUF6118"/>
</dbReference>
<name>A0A4Q9VFR8_9HYPH</name>
<gene>
    <name evidence="1" type="ORF">EYW49_21365</name>
</gene>
<evidence type="ECO:0000313" key="1">
    <source>
        <dbReference type="EMBL" id="TBW32830.1"/>
    </source>
</evidence>